<dbReference type="GO" id="GO:0005524">
    <property type="term" value="F:ATP binding"/>
    <property type="evidence" value="ECO:0007669"/>
    <property type="project" value="InterPro"/>
</dbReference>
<dbReference type="InterPro" id="IPR011032">
    <property type="entry name" value="GroES-like_sf"/>
</dbReference>
<dbReference type="Gene3D" id="2.30.33.40">
    <property type="entry name" value="GroES chaperonin"/>
    <property type="match status" value="1"/>
</dbReference>
<organism evidence="2">
    <name type="scientific">uncultured virus</name>
    <dbReference type="NCBI Taxonomy" id="340016"/>
    <lineage>
        <taxon>Viruses</taxon>
        <taxon>environmental samples</taxon>
    </lineage>
</organism>
<dbReference type="SMART" id="SM00883">
    <property type="entry name" value="Cpn10"/>
    <property type="match status" value="1"/>
</dbReference>
<proteinExistence type="predicted"/>
<dbReference type="Pfam" id="PF00166">
    <property type="entry name" value="Cpn10"/>
    <property type="match status" value="1"/>
</dbReference>
<dbReference type="SUPFAM" id="SSF50129">
    <property type="entry name" value="GroES-like"/>
    <property type="match status" value="1"/>
</dbReference>
<dbReference type="InterPro" id="IPR037124">
    <property type="entry name" value="Chaperonin_GroES_sf"/>
</dbReference>
<reference evidence="2" key="1">
    <citation type="submission" date="2016-03" db="EMBL/GenBank/DDBJ databases">
        <title>Novel chaperonins are prevalent in the virioplankton and link to viral biology and ecology.</title>
        <authorList>
            <person name="Marine R.L."/>
            <person name="Nasko D.J."/>
            <person name="Polson S.W."/>
            <person name="Wommack K.E."/>
        </authorList>
    </citation>
    <scope>NUCLEOTIDE SEQUENCE</scope>
</reference>
<sequence length="152" mass="17274">MTEKIISSNSEEIPKTKLALEEKYNKLDADKDAAYERLKTKEGDKLPKPTGWRMIVLPFKMPEKSKGGLYFGQETLEKQQVASTCGLVLAQGPYCYDKEKFPEGPWCKVGDWVIFARYAGSRIQIDGGEVRILNDDEVLATIQNPEDILHQY</sequence>
<protein>
    <submittedName>
        <fullName evidence="2">Co-chaperonin GroES</fullName>
    </submittedName>
</protein>
<name>A0A221S3C9_9VIRU</name>
<evidence type="ECO:0000313" key="2">
    <source>
        <dbReference type="EMBL" id="ASN63428.1"/>
    </source>
</evidence>
<dbReference type="EMBL" id="KU970834">
    <property type="protein sequence ID" value="ASN63428.1"/>
    <property type="molecule type" value="Genomic_DNA"/>
</dbReference>
<gene>
    <name evidence="2" type="primary">groES</name>
</gene>
<dbReference type="InterPro" id="IPR020818">
    <property type="entry name" value="Chaperonin_GroES"/>
</dbReference>
<dbReference type="CDD" id="cd00320">
    <property type="entry name" value="cpn10"/>
    <property type="match status" value="1"/>
</dbReference>
<keyword evidence="1" id="KW-0143">Chaperone</keyword>
<accession>A0A221S3C9</accession>
<dbReference type="GO" id="GO:0044183">
    <property type="term" value="F:protein folding chaperone"/>
    <property type="evidence" value="ECO:0007669"/>
    <property type="project" value="InterPro"/>
</dbReference>
<evidence type="ECO:0000256" key="1">
    <source>
        <dbReference type="ARBA" id="ARBA00023186"/>
    </source>
</evidence>